<proteinExistence type="predicted"/>
<feature type="transmembrane region" description="Helical" evidence="2">
    <location>
        <begin position="170"/>
        <end position="188"/>
    </location>
</feature>
<dbReference type="Gene3D" id="1.20.120.1760">
    <property type="match status" value="1"/>
</dbReference>
<dbReference type="AlphaFoldDB" id="X0Z4R6"/>
<evidence type="ECO:0000256" key="1">
    <source>
        <dbReference type="ARBA" id="ARBA00022679"/>
    </source>
</evidence>
<feature type="transmembrane region" description="Helical" evidence="2">
    <location>
        <begin position="90"/>
        <end position="108"/>
    </location>
</feature>
<feature type="transmembrane region" description="Helical" evidence="2">
    <location>
        <begin position="194"/>
        <end position="211"/>
    </location>
</feature>
<accession>X0Z4R6</accession>
<gene>
    <name evidence="3" type="ORF">S01H4_20397</name>
</gene>
<keyword evidence="1" id="KW-0808">Transferase</keyword>
<comment type="caution">
    <text evidence="3">The sequence shown here is derived from an EMBL/GenBank/DDBJ whole genome shotgun (WGS) entry which is preliminary data.</text>
</comment>
<reference evidence="3" key="1">
    <citation type="journal article" date="2014" name="Front. Microbiol.">
        <title>High frequency of phylogenetically diverse reductive dehalogenase-homologous genes in deep subseafloor sedimentary metagenomes.</title>
        <authorList>
            <person name="Kawai M."/>
            <person name="Futagami T."/>
            <person name="Toyoda A."/>
            <person name="Takaki Y."/>
            <person name="Nishi S."/>
            <person name="Hori S."/>
            <person name="Arai W."/>
            <person name="Tsubouchi T."/>
            <person name="Morono Y."/>
            <person name="Uchiyama I."/>
            <person name="Ito T."/>
            <person name="Fujiyama A."/>
            <person name="Inagaki F."/>
            <person name="Takami H."/>
        </authorList>
    </citation>
    <scope>NUCLEOTIDE SEQUENCE</scope>
    <source>
        <strain evidence="3">Expedition CK06-06</strain>
    </source>
</reference>
<evidence type="ECO:0008006" key="4">
    <source>
        <dbReference type="Google" id="ProtNLM"/>
    </source>
</evidence>
<organism evidence="3">
    <name type="scientific">marine sediment metagenome</name>
    <dbReference type="NCBI Taxonomy" id="412755"/>
    <lineage>
        <taxon>unclassified sequences</taxon>
        <taxon>metagenomes</taxon>
        <taxon>ecological metagenomes</taxon>
    </lineage>
</organism>
<dbReference type="InterPro" id="IPR048254">
    <property type="entry name" value="CDP_ALCOHOL_P_TRANSF_CS"/>
</dbReference>
<dbReference type="GO" id="GO:0016780">
    <property type="term" value="F:phosphotransferase activity, for other substituted phosphate groups"/>
    <property type="evidence" value="ECO:0007669"/>
    <property type="project" value="InterPro"/>
</dbReference>
<protein>
    <recommendedName>
        <fullName evidence="4">CDP-alcohol phosphatidyltransferase</fullName>
    </recommendedName>
</protein>
<name>X0Z4R6_9ZZZZ</name>
<sequence length="217" mass="24840">MTEILFTLVFPLVLLLILIIIFISGIFKEKPKREFMSCDEFIKDWLKDHGQAHKVDEQYAKMKKDPAGKLYMPITYGGAKFFIKLGLNPNLVSFIGLILSFFIFWGVIMASAGHTLDLITQQPFYGSWFFLIGLLVLYTGISDGIDGAIARLLDIKSKTGAWLDNIIDRVSDILVLVCFVPTSLLVYPSYGLDFTWIVWTNIFLIFIYEYMRARHEG</sequence>
<dbReference type="Pfam" id="PF01066">
    <property type="entry name" value="CDP-OH_P_transf"/>
    <property type="match status" value="1"/>
</dbReference>
<evidence type="ECO:0000256" key="2">
    <source>
        <dbReference type="SAM" id="Phobius"/>
    </source>
</evidence>
<dbReference type="InterPro" id="IPR043130">
    <property type="entry name" value="CDP-OH_PTrfase_TM_dom"/>
</dbReference>
<dbReference type="GO" id="GO:0016020">
    <property type="term" value="C:membrane"/>
    <property type="evidence" value="ECO:0007669"/>
    <property type="project" value="InterPro"/>
</dbReference>
<keyword evidence="2" id="KW-0472">Membrane</keyword>
<feature type="transmembrane region" description="Helical" evidence="2">
    <location>
        <begin position="128"/>
        <end position="149"/>
    </location>
</feature>
<feature type="non-terminal residue" evidence="3">
    <location>
        <position position="217"/>
    </location>
</feature>
<dbReference type="GO" id="GO:0008654">
    <property type="term" value="P:phospholipid biosynthetic process"/>
    <property type="evidence" value="ECO:0007669"/>
    <property type="project" value="InterPro"/>
</dbReference>
<keyword evidence="2" id="KW-1133">Transmembrane helix</keyword>
<dbReference type="EMBL" id="BART01009167">
    <property type="protein sequence ID" value="GAG64019.1"/>
    <property type="molecule type" value="Genomic_DNA"/>
</dbReference>
<evidence type="ECO:0000313" key="3">
    <source>
        <dbReference type="EMBL" id="GAG64019.1"/>
    </source>
</evidence>
<feature type="transmembrane region" description="Helical" evidence="2">
    <location>
        <begin position="6"/>
        <end position="27"/>
    </location>
</feature>
<dbReference type="PROSITE" id="PS00379">
    <property type="entry name" value="CDP_ALCOHOL_P_TRANSF"/>
    <property type="match status" value="1"/>
</dbReference>
<dbReference type="InterPro" id="IPR000462">
    <property type="entry name" value="CDP-OH_P_trans"/>
</dbReference>
<keyword evidence="2" id="KW-0812">Transmembrane</keyword>